<dbReference type="PANTHER" id="PTHR22990">
    <property type="entry name" value="F-BOX ONLY PROTEIN"/>
    <property type="match status" value="1"/>
</dbReference>
<dbReference type="Pfam" id="PF13229">
    <property type="entry name" value="Beta_helix"/>
    <property type="match status" value="6"/>
</dbReference>
<dbReference type="InterPro" id="IPR012334">
    <property type="entry name" value="Pectin_lyas_fold"/>
</dbReference>
<evidence type="ECO:0000313" key="5">
    <source>
        <dbReference type="EMBL" id="PZO85740.1"/>
    </source>
</evidence>
<feature type="domain" description="Right handed beta helix" evidence="4">
    <location>
        <begin position="746"/>
        <end position="863"/>
    </location>
</feature>
<dbReference type="InterPro" id="IPR039448">
    <property type="entry name" value="Beta_helix"/>
</dbReference>
<comment type="caution">
    <text evidence="5">The sequence shown here is derived from an EMBL/GenBank/DDBJ whole genome shotgun (WGS) entry which is preliminary data.</text>
</comment>
<protein>
    <recommendedName>
        <fullName evidence="4">Right handed beta helix domain-containing protein</fullName>
    </recommendedName>
</protein>
<reference evidence="5 6" key="1">
    <citation type="submission" date="2017-08" db="EMBL/GenBank/DDBJ databases">
        <title>Infants hospitalized years apart are colonized by the same room-sourced microbial strains.</title>
        <authorList>
            <person name="Brooks B."/>
            <person name="Olm M.R."/>
            <person name="Firek B.A."/>
            <person name="Baker R."/>
            <person name="Thomas B.C."/>
            <person name="Morowitz M.J."/>
            <person name="Banfield J.F."/>
        </authorList>
    </citation>
    <scope>NUCLEOTIDE SEQUENCE [LARGE SCALE GENOMIC DNA]</scope>
    <source>
        <strain evidence="5">S2_018_000_R2_104</strain>
    </source>
</reference>
<dbReference type="InterPro" id="IPR006626">
    <property type="entry name" value="PbH1"/>
</dbReference>
<dbReference type="SUPFAM" id="SSF51126">
    <property type="entry name" value="Pectin lyase-like"/>
    <property type="match status" value="6"/>
</dbReference>
<organism evidence="5 6">
    <name type="scientific">Micavibrio aeruginosavorus</name>
    <dbReference type="NCBI Taxonomy" id="349221"/>
    <lineage>
        <taxon>Bacteria</taxon>
        <taxon>Pseudomonadati</taxon>
        <taxon>Bdellovibrionota</taxon>
        <taxon>Bdellovibrionia</taxon>
        <taxon>Bdellovibrionales</taxon>
        <taxon>Pseudobdellovibrionaceae</taxon>
        <taxon>Micavibrio</taxon>
    </lineage>
</organism>
<name>A0A2W4ZTZ7_9BACT</name>
<feature type="domain" description="Right handed beta helix" evidence="4">
    <location>
        <begin position="1357"/>
        <end position="1510"/>
    </location>
</feature>
<dbReference type="Proteomes" id="UP000249557">
    <property type="component" value="Unassembled WGS sequence"/>
</dbReference>
<keyword evidence="2" id="KW-0677">Repeat</keyword>
<accession>A0A2W4ZTZ7</accession>
<proteinExistence type="predicted"/>
<feature type="non-terminal residue" evidence="5">
    <location>
        <position position="1"/>
    </location>
</feature>
<feature type="non-terminal residue" evidence="5">
    <location>
        <position position="1859"/>
    </location>
</feature>
<dbReference type="EMBL" id="QFNK01000139">
    <property type="protein sequence ID" value="PZO85740.1"/>
    <property type="molecule type" value="Genomic_DNA"/>
</dbReference>
<feature type="domain" description="Right handed beta helix" evidence="4">
    <location>
        <begin position="871"/>
        <end position="1022"/>
    </location>
</feature>
<evidence type="ECO:0000256" key="1">
    <source>
        <dbReference type="ARBA" id="ARBA00004906"/>
    </source>
</evidence>
<feature type="domain" description="Right handed beta helix" evidence="4">
    <location>
        <begin position="1080"/>
        <end position="1229"/>
    </location>
</feature>
<dbReference type="Gene3D" id="2.160.20.10">
    <property type="entry name" value="Single-stranded right-handed beta-helix, Pectin lyase-like"/>
    <property type="match status" value="8"/>
</dbReference>
<feature type="domain" description="Right handed beta helix" evidence="4">
    <location>
        <begin position="1520"/>
        <end position="1650"/>
    </location>
</feature>
<gene>
    <name evidence="5" type="ORF">DI626_07220</name>
</gene>
<dbReference type="InterPro" id="IPR022441">
    <property type="entry name" value="Para_beta_helix_rpt-2"/>
</dbReference>
<dbReference type="PANTHER" id="PTHR22990:SF15">
    <property type="entry name" value="F-BOX ONLY PROTEIN 10"/>
    <property type="match status" value="1"/>
</dbReference>
<evidence type="ECO:0000256" key="2">
    <source>
        <dbReference type="ARBA" id="ARBA00022737"/>
    </source>
</evidence>
<feature type="domain" description="Right handed beta helix" evidence="4">
    <location>
        <begin position="599"/>
        <end position="734"/>
    </location>
</feature>
<evidence type="ECO:0000259" key="4">
    <source>
        <dbReference type="Pfam" id="PF13229"/>
    </source>
</evidence>
<sequence>VAIDMYGDKLVEVALDGELNDALLENKGLISAKGGNVVLSANTAKDIVKNVINMDGIIDVSSVSVEGGKIVLSGGKGGTVKVDGVLNASGEKGGGEIKVTGKDIKASKNAYLLADAITEGNGGNVTVLADDKTAFEGNVYARGGAVSGNGGAVEVSAKNQLGYDGTVNTSAVNGLAGSFLLDPLFTVIHSGSLHNLFGLEYILSAQALANDLHRNGSVTVQADEFINVGTDSSLLGNGPIDMSHYNYTQIEVVGYFWGLPIYGLKNYQGITNGLLTLDSKAVNFNKDVTLGQGGLRVAANTVNLDSKIYSTSAGGVVSLANDATINSTAGTINVQSNKAFIQQAVHLAKDSGGTTINVGNGTYNENVNINKSLTLQSKNGRDVTTINGIANGALGTVVIGNNINNVTLGNAGKGFTINGFDNNNPGVENAAVYLQGDHSNITVKGNKIVANGDSALLSEYGRTNSNIVVDGNIFDGKTYVGNTFATGDQFTVPNVPRQLVALNLGLSNTTFTNNTVLGNSGDRQLVAINSVGSNISGNTIDGTTTASVLHVRGSSATISNNTIDGNNIAGTALLASNISGLTISGNTVKDTKDGWNNRGINVSGSQNVVVTGNTIDNAGGHSIYAEGVWGSVTPLDITNNTITNADHNAIYVNKWTGANITGNNITGTSAGNGIQVDLTNNANISGNTIKNAANAGVNLSYGNDGTTIQGNTIEDSKYGISIEVAGNQNNKNIMIGSFTSDPALANTIKGGTTGILSTGAENLWVQGNDVSGASETGINVSNGAGYTFINNNKINATKDGIRLSGTEGLIADNRIGLTSGLTGHGIVVTNASGTDILSNQINNVGKVGIYVNGGSNIDVNDNKLTKIGNQGIYGNQVQTLSLLRNNLDNVNWSGIQIEGGKNLTVQRNKLNNVRGNGVQVSGTNTSDISNNTLTQITGNGINTNGVANSRITNNAITGATIGINTNTGSNLWIEGNDIASASDAGINVTNGGGAYSIINYNKVNSSKDGIRLTGTDGVIGGNKIGLTGAMTGNGIVAKNASGTEIFSNEINDVAKIGISIDGGSNIDVNDNKLTKIGNQGIYGNQVQTLSLLRNNLDNVSWSGVQIEGGSNFTAQRNKLNNVRGNGIQVSGTSTSDISNNTLTDIRVNAINTNGVSNSQILTNTINGAAIGVSTTGGSNLRVESNDISNTSDAGIVVTNGGGSFSIVNFNKINASKDGIRVTGTDAVVAANKIGLTGALTGSGIIATNASGTEILSNEINDVAKMGIYVNGGSNIDVNDNKLTKIGNQGIYGNQVQTLSLLRNNLDNVSWSGIQIEGGKNLTVQRNKLNNVRGNGIQVSGTNTANVFGNQVHDIRLAGIVTNDTAKATVSGNTVYNVGANGISGNNNSNLLIQNNAVGFTNALGTTSGAANNVKGDGIRIANSNGVQITGNKVTETSGTNDVGSGIYVRDSGSAVVEGNTVSNADWDGVKLQGGNGVVVENNTVTNIDRVGIYAANSNNLLVQNNNVQNATFSIGAPYGAITADFGTDVTITGNTVNGSTHGVMINGVGGTSVLSNNTLSGLSNDGVNAKNSGTVEISGNTVTVSNGSGVDVNGNTAATISGNTVNGGANTRGIFASGDANQSVVVSGNTLIDNRVGAEFQSGVIDLTGAGNTINGGEVGLRFAPTAGNASLLSLVDNDGLPNTAYNPAVVPTNFGGTIGAQTFTGQSLYYVELANGAFNTLGVPTWLNGLESSYDGFVPSTLPGNIMTQAQFDTMNGKIWHFPNAATLGLFFFGYVPAPLETADIDERLVFNTFGSFNGNVSGLNIRINGLPNLPGSQGAALNNIQTFAGGSAPATQTFANASDLNNIETAAGGDNNP</sequence>
<dbReference type="InterPro" id="IPR051550">
    <property type="entry name" value="SCF-Subunits/Alg-Epimerases"/>
</dbReference>
<dbReference type="NCBIfam" id="TIGR03804">
    <property type="entry name" value="para_beta_helix"/>
    <property type="match status" value="1"/>
</dbReference>
<evidence type="ECO:0000256" key="3">
    <source>
        <dbReference type="ARBA" id="ARBA00022786"/>
    </source>
</evidence>
<evidence type="ECO:0000313" key="6">
    <source>
        <dbReference type="Proteomes" id="UP000249557"/>
    </source>
</evidence>
<comment type="pathway">
    <text evidence="1">Protein modification; protein ubiquitination.</text>
</comment>
<dbReference type="SMART" id="SM00710">
    <property type="entry name" value="PbH1"/>
    <property type="match status" value="45"/>
</dbReference>
<keyword evidence="3" id="KW-0833">Ubl conjugation pathway</keyword>
<dbReference type="InterPro" id="IPR011050">
    <property type="entry name" value="Pectin_lyase_fold/virulence"/>
</dbReference>